<dbReference type="AlphaFoldDB" id="A0A2S7Y152"/>
<dbReference type="EMBL" id="JRHA01000002">
    <property type="protein sequence ID" value="PQK09841.1"/>
    <property type="molecule type" value="Genomic_DNA"/>
</dbReference>
<evidence type="ECO:0000313" key="1">
    <source>
        <dbReference type="EMBL" id="PQK09841.1"/>
    </source>
</evidence>
<proteinExistence type="predicted"/>
<evidence type="ECO:0000313" key="2">
    <source>
        <dbReference type="Proteomes" id="UP000237441"/>
    </source>
</evidence>
<sequence>MYKLSDKDPRRKRVESWLRTGCPLLAFTNHWIYRPDSARDRRKQNAFKARRAGEMETPFVKIDTLESSKETLLPSPPKSKEIVLENLLHSVVLGANTTHSFCNTNQPLTHA</sequence>
<organism evidence="1 2">
    <name type="scientific">Beauveria bassiana</name>
    <name type="common">White muscardine disease fungus</name>
    <name type="synonym">Tritirachium shiotae</name>
    <dbReference type="NCBI Taxonomy" id="176275"/>
    <lineage>
        <taxon>Eukaryota</taxon>
        <taxon>Fungi</taxon>
        <taxon>Dikarya</taxon>
        <taxon>Ascomycota</taxon>
        <taxon>Pezizomycotina</taxon>
        <taxon>Sordariomycetes</taxon>
        <taxon>Hypocreomycetidae</taxon>
        <taxon>Hypocreales</taxon>
        <taxon>Cordycipitaceae</taxon>
        <taxon>Beauveria</taxon>
    </lineage>
</organism>
<reference evidence="1 2" key="1">
    <citation type="submission" date="2016-07" db="EMBL/GenBank/DDBJ databases">
        <title>Comparative genomics of the entomopathogenic fungus Beauveria bassiana.</title>
        <authorList>
            <person name="Valero Jimenez C.A."/>
            <person name="Zwaan B.J."/>
            <person name="Van Kan J.A."/>
            <person name="Takken W."/>
            <person name="Debets A.J."/>
            <person name="Schoustra S.E."/>
            <person name="Koenraadt C.J."/>
        </authorList>
    </citation>
    <scope>NUCLEOTIDE SEQUENCE [LARGE SCALE GENOMIC DNA]</scope>
    <source>
        <strain evidence="1 2">ARSEF 8028</strain>
    </source>
</reference>
<protein>
    <submittedName>
        <fullName evidence="1">Uncharacterized protein</fullName>
    </submittedName>
</protein>
<gene>
    <name evidence="1" type="ORF">BB8028_0002g01650</name>
</gene>
<accession>A0A2S7Y152</accession>
<name>A0A2S7Y152_BEABA</name>
<dbReference type="Proteomes" id="UP000237441">
    <property type="component" value="Unassembled WGS sequence"/>
</dbReference>
<dbReference type="OrthoDB" id="4860468at2759"/>
<comment type="caution">
    <text evidence="1">The sequence shown here is derived from an EMBL/GenBank/DDBJ whole genome shotgun (WGS) entry which is preliminary data.</text>
</comment>